<dbReference type="GO" id="GO:0009307">
    <property type="term" value="P:DNA restriction-modification system"/>
    <property type="evidence" value="ECO:0007669"/>
    <property type="project" value="InterPro"/>
</dbReference>
<organism evidence="2 3">
    <name type="scientific">Skermanella stibiiresistens SB22</name>
    <dbReference type="NCBI Taxonomy" id="1385369"/>
    <lineage>
        <taxon>Bacteria</taxon>
        <taxon>Pseudomonadati</taxon>
        <taxon>Pseudomonadota</taxon>
        <taxon>Alphaproteobacteria</taxon>
        <taxon>Rhodospirillales</taxon>
        <taxon>Azospirillaceae</taxon>
        <taxon>Skermanella</taxon>
    </lineage>
</organism>
<dbReference type="GO" id="GO:0003677">
    <property type="term" value="F:DNA binding"/>
    <property type="evidence" value="ECO:0007669"/>
    <property type="project" value="InterPro"/>
</dbReference>
<dbReference type="AlphaFoldDB" id="W9GW70"/>
<dbReference type="SUPFAM" id="SSF52540">
    <property type="entry name" value="P-loop containing nucleoside triphosphate hydrolases"/>
    <property type="match status" value="1"/>
</dbReference>
<dbReference type="Pfam" id="PF04471">
    <property type="entry name" value="Mrr_cat"/>
    <property type="match status" value="1"/>
</dbReference>
<dbReference type="EMBL" id="AVFL01000034">
    <property type="protein sequence ID" value="EWY36901.1"/>
    <property type="molecule type" value="Genomic_DNA"/>
</dbReference>
<dbReference type="RefSeq" id="WP_157619631.1">
    <property type="nucleotide sequence ID" value="NZ_AVFL01000034.1"/>
</dbReference>
<dbReference type="InterPro" id="IPR007560">
    <property type="entry name" value="Restrct_endonuc_IV_Mrr"/>
</dbReference>
<comment type="caution">
    <text evidence="2">The sequence shown here is derived from an EMBL/GenBank/DDBJ whole genome shotgun (WGS) entry which is preliminary data.</text>
</comment>
<dbReference type="GO" id="GO:0004519">
    <property type="term" value="F:endonuclease activity"/>
    <property type="evidence" value="ECO:0007669"/>
    <property type="project" value="InterPro"/>
</dbReference>
<accession>W9GW70</accession>
<evidence type="ECO:0000313" key="3">
    <source>
        <dbReference type="Proteomes" id="UP000019486"/>
    </source>
</evidence>
<feature type="domain" description="Restriction endonuclease type IV Mrr" evidence="1">
    <location>
        <begin position="15"/>
        <end position="139"/>
    </location>
</feature>
<gene>
    <name evidence="2" type="ORF">N825_23200</name>
</gene>
<evidence type="ECO:0000259" key="1">
    <source>
        <dbReference type="Pfam" id="PF04471"/>
    </source>
</evidence>
<sequence length="1170" mass="132334">MSGFIVRTTQDFPFDQLSPNDFHRLVFMLADRDTTRFHSVEDSGQKGNDRGIDMWAISTTSPRHRIGIQAKRTQSLDRSDIAAEITRLDGIPAEERPKEYILVTSSVPTDATRVFLRREAKRIGIDEAEIWNRTKLSSMLLRHDDLIVHFFGEGALSALVEQTTRHLIEAARSRGVVLIIGRGDEISPTYPSLESVDGVIESIIEDHPTVFTSSVSAPAATGRSFLESVFPSLSSLVHGRITLDRYLRLRLEAYSRFDADPVLGEPLTACLDKHDGGGARLPAHEAVMDLITSHVIKGVIQLSWTDGLRKGVVERCGPGVVIEGAARVQRQPFFLRTGRAPDGKVRLIAMGGEIMDRLSAVLAAPSSQRPIIVGVNLSHIDIVQLGATLVEMARSTEVHIVGRDRTIQLDDCLYKYFGDPVRVLDKLSSKRRISPFHRYCRTIDYTGAPSWERIISSEPFQPEDTAIACEPPSITLAEQIVRDRGYHLIFGPPGSGKTAKALFIARRFHDEGYSIKLVSCSDMIEDDVTLDEFEKFLQDLDGFDVPMILIVEDFHTRDALRADVINALDKNSISLKNIGILLVYANDFKPYIISEGQIQRDIAVDYSLKSAPQDYDSLDRDWPSTLSGLLDWAADNEKDILKTRGERTIPYQDLRRTFSQWHFFYVLRGGSRRLSNELAFVRSQGDFDLIWLGVCLWTIFIGQTTIPFHSLVEFSRAHGLFPQGLPSRNLDYWVRDGLRQLSHLRLVVIGSQGFAPRHMIEASSLIRIGFVQNGWLIPDIVARLLRERITKPNLSKRKMGSLIAGAKYEVYQVIDDDFAAIIQRATQLDLATVNHPLIEDVYRDAWSDLVEAMEAADLHHLYWITNRINSFTYNSLRYPPIVFVGSLPGLSAIRDGSGVMDFVTVVNFGMSRELIRRTGLLYTMANMPALDAAREWVEMMRDADTHFQKRRIDQPGSSTPSAGDRIKLEKRLRHMERDIGQALEKVREMIDTGLDDIRSDLYPPESDAAGLASLMTNIQAGKLDLVRWEFLGKLVGQLEEKRQTASSIASRIDIQDMATRITALYDSGVAPVFFHLWLMTPGKARELYDWIGEGRRNHLVELLLDEKARFSTFECAQDEPLFDLFVHWWSEFDTRVAEHLRWKRKSDKEYNLKILDIRLITQRLAETAAS</sequence>
<dbReference type="InterPro" id="IPR027417">
    <property type="entry name" value="P-loop_NTPase"/>
</dbReference>
<reference evidence="2 3" key="1">
    <citation type="submission" date="2013-08" db="EMBL/GenBank/DDBJ databases">
        <title>The genome sequence of Skermanella stibiiresistens.</title>
        <authorList>
            <person name="Zhu W."/>
            <person name="Wang G."/>
        </authorList>
    </citation>
    <scope>NUCLEOTIDE SEQUENCE [LARGE SCALE GENOMIC DNA]</scope>
    <source>
        <strain evidence="2 3">SB22</strain>
    </source>
</reference>
<evidence type="ECO:0000313" key="2">
    <source>
        <dbReference type="EMBL" id="EWY36901.1"/>
    </source>
</evidence>
<keyword evidence="3" id="KW-1185">Reference proteome</keyword>
<dbReference type="Proteomes" id="UP000019486">
    <property type="component" value="Unassembled WGS sequence"/>
</dbReference>
<dbReference type="Gene3D" id="3.40.50.300">
    <property type="entry name" value="P-loop containing nucleotide triphosphate hydrolases"/>
    <property type="match status" value="1"/>
</dbReference>
<proteinExistence type="predicted"/>
<dbReference type="OrthoDB" id="9806903at2"/>
<dbReference type="CDD" id="cd00009">
    <property type="entry name" value="AAA"/>
    <property type="match status" value="1"/>
</dbReference>
<name>W9GW70_9PROT</name>
<protein>
    <recommendedName>
        <fullName evidence="1">Restriction endonuclease type IV Mrr domain-containing protein</fullName>
    </recommendedName>
</protein>